<feature type="region of interest" description="Disordered" evidence="1">
    <location>
        <begin position="212"/>
        <end position="232"/>
    </location>
</feature>
<reference evidence="2 3" key="1">
    <citation type="submission" date="2019-12" db="EMBL/GenBank/DDBJ databases">
        <title>Streptomyces sp. strain T44 isolated from rhizosphere soil of Broussonetia papyrifera.</title>
        <authorList>
            <person name="Mo P."/>
        </authorList>
    </citation>
    <scope>NUCLEOTIDE SEQUENCE [LARGE SCALE GENOMIC DNA]</scope>
    <source>
        <strain evidence="2 3">T44</strain>
    </source>
</reference>
<proteinExistence type="predicted"/>
<protein>
    <submittedName>
        <fullName evidence="2">Uncharacterized protein</fullName>
    </submittedName>
</protein>
<evidence type="ECO:0000256" key="1">
    <source>
        <dbReference type="SAM" id="MobiDB-lite"/>
    </source>
</evidence>
<accession>A0A6I6N522</accession>
<dbReference type="Proteomes" id="UP000436138">
    <property type="component" value="Chromosome"/>
</dbReference>
<gene>
    <name evidence="2" type="ORF">GQF42_21440</name>
</gene>
<dbReference type="RefSeq" id="WP_158922294.1">
    <property type="nucleotide sequence ID" value="NZ_CP047020.1"/>
</dbReference>
<evidence type="ECO:0000313" key="3">
    <source>
        <dbReference type="Proteomes" id="UP000436138"/>
    </source>
</evidence>
<organism evidence="2 3">
    <name type="scientific">Streptomyces broussonetiae</name>
    <dbReference type="NCBI Taxonomy" id="2686304"/>
    <lineage>
        <taxon>Bacteria</taxon>
        <taxon>Bacillati</taxon>
        <taxon>Actinomycetota</taxon>
        <taxon>Actinomycetes</taxon>
        <taxon>Kitasatosporales</taxon>
        <taxon>Streptomycetaceae</taxon>
        <taxon>Streptomyces</taxon>
    </lineage>
</organism>
<dbReference type="AlphaFoldDB" id="A0A6I6N522"/>
<dbReference type="KEGG" id="sbro:GQF42_21440"/>
<feature type="region of interest" description="Disordered" evidence="1">
    <location>
        <begin position="518"/>
        <end position="542"/>
    </location>
</feature>
<name>A0A6I6N522_9ACTN</name>
<evidence type="ECO:0000313" key="2">
    <source>
        <dbReference type="EMBL" id="QHA05521.1"/>
    </source>
</evidence>
<sequence>MGAVLAVVLASVGYVLWSSGSGASRRESPVSRVTAAGRGASAARALGALPAVNLSMAYAPAGGRPVTHANLTATASGEASGTLHEPVTGEAAMAWSGGRLYLKGDTDFWAQQGPSYGTDLTGSGHWIAAQKRSGRDTLDSFGVNAGSLSPRSLAALVRQVTSDPGAVQEDAGTVAGHRAVSYRARGWTVLLASSAPYAVLAVGGEPLDAGPVRPAASAGGSDKDSGPYLVMVPKPATGGQAGAARSAAAQAAAAAVSAAPSGDAVSGSQGPDFTITDNSAYPCATDPCPYSLTVTNSGDEAGEATLYLSFPDLPDQSHPLGTLEPGQSQQLDGMRPAPAPAGQTVQHADFAWIYSPALYGPDPGVGSRLHARRLGPDAVSVAAPLKPAAAKLLDLMTKNAPVSDTQAGDRAVDALNEAAGRGWLPTLAAIAGSGRLQNPQDLSEVVRTAARLGDQRVMEQVAHLLKTDPDAKVTWDGAYRADGGTYRADYLYTSTLNGRAVRRAVQVQSVDSLGEFGALTGQDTGQLDGDGPGAGNSRGGKAPSRFERVLQMDLRPAVGPLFALASTADLQKFVSTGREFRQARENLCTPHGGGSRFDRLVLVNESGNHQWTDLSKLGVHC</sequence>
<dbReference type="EMBL" id="CP047020">
    <property type="protein sequence ID" value="QHA05521.1"/>
    <property type="molecule type" value="Genomic_DNA"/>
</dbReference>
<feature type="compositionally biased region" description="Gly residues" evidence="1">
    <location>
        <begin position="528"/>
        <end position="538"/>
    </location>
</feature>
<keyword evidence="3" id="KW-1185">Reference proteome</keyword>